<comment type="caution">
    <text evidence="2">The sequence shown here is derived from an EMBL/GenBank/DDBJ whole genome shotgun (WGS) entry which is preliminary data.</text>
</comment>
<gene>
    <name evidence="2" type="ORF">OIU85_014012</name>
</gene>
<evidence type="ECO:0000313" key="2">
    <source>
        <dbReference type="EMBL" id="KAJ6672732.1"/>
    </source>
</evidence>
<reference evidence="2" key="2">
    <citation type="journal article" date="2023" name="Int. J. Mol. Sci.">
        <title>De Novo Assembly and Annotation of 11 Diverse Shrub Willow (Salix) Genomes Reveals Novel Gene Organization in Sex-Linked Regions.</title>
        <authorList>
            <person name="Hyden B."/>
            <person name="Feng K."/>
            <person name="Yates T.B."/>
            <person name="Jawdy S."/>
            <person name="Cereghino C."/>
            <person name="Smart L.B."/>
            <person name="Muchero W."/>
        </authorList>
    </citation>
    <scope>NUCLEOTIDE SEQUENCE [LARGE SCALE GENOMIC DNA]</scope>
    <source>
        <tissue evidence="2">Shoot tip</tissue>
    </source>
</reference>
<proteinExistence type="predicted"/>
<evidence type="ECO:0000313" key="3">
    <source>
        <dbReference type="Proteomes" id="UP001151529"/>
    </source>
</evidence>
<feature type="region of interest" description="Disordered" evidence="1">
    <location>
        <begin position="446"/>
        <end position="478"/>
    </location>
</feature>
<organism evidence="2 3">
    <name type="scientific">Salix viminalis</name>
    <name type="common">Common osier</name>
    <name type="synonym">Basket willow</name>
    <dbReference type="NCBI Taxonomy" id="40686"/>
    <lineage>
        <taxon>Eukaryota</taxon>
        <taxon>Viridiplantae</taxon>
        <taxon>Streptophyta</taxon>
        <taxon>Embryophyta</taxon>
        <taxon>Tracheophyta</taxon>
        <taxon>Spermatophyta</taxon>
        <taxon>Magnoliopsida</taxon>
        <taxon>eudicotyledons</taxon>
        <taxon>Gunneridae</taxon>
        <taxon>Pentapetalae</taxon>
        <taxon>rosids</taxon>
        <taxon>fabids</taxon>
        <taxon>Malpighiales</taxon>
        <taxon>Salicaceae</taxon>
        <taxon>Saliceae</taxon>
        <taxon>Salix</taxon>
    </lineage>
</organism>
<evidence type="ECO:0000256" key="1">
    <source>
        <dbReference type="SAM" id="MobiDB-lite"/>
    </source>
</evidence>
<dbReference type="OrthoDB" id="9332038at2759"/>
<protein>
    <submittedName>
        <fullName evidence="2">Uncharacterized protein</fullName>
    </submittedName>
</protein>
<feature type="compositionally biased region" description="Basic and acidic residues" evidence="1">
    <location>
        <begin position="633"/>
        <end position="644"/>
    </location>
</feature>
<dbReference type="EMBL" id="JAPFFL010000018">
    <property type="protein sequence ID" value="KAJ6672732.1"/>
    <property type="molecule type" value="Genomic_DNA"/>
</dbReference>
<keyword evidence="3" id="KW-1185">Reference proteome</keyword>
<reference evidence="2" key="1">
    <citation type="submission" date="2022-11" db="EMBL/GenBank/DDBJ databases">
        <authorList>
            <person name="Hyden B.L."/>
            <person name="Feng K."/>
            <person name="Yates T."/>
            <person name="Jawdy S."/>
            <person name="Smart L.B."/>
            <person name="Muchero W."/>
        </authorList>
    </citation>
    <scope>NUCLEOTIDE SEQUENCE</scope>
    <source>
        <tissue evidence="2">Shoot tip</tissue>
    </source>
</reference>
<name>A0A9Q0NMU5_SALVM</name>
<sequence length="671" mass="73667">MAESSSVDVILDFLRRNRFMRAETALLSELSNRPDLNGLLQKLTLDDNDLGKVVEEENGGKLASHAPGSGSQNSGEISKELIVKEIECGVDRNGPESKWRNSASVGERGSKNNEPIDSDDTLLDLYSWNFNPSNGPSNPYKNDVGTSTSNFSARANANSGEEIIFTGENKSSWLGNNSTMNANVESKYNKTQANELKVLDRELITTVAFSADNSWSKNEVLTSSSSDLWKDYSVKTVFPFPKGDVLTSYGITSNSEKRDGKKKADISDVRAAIKEQVDEVGRTLFLGKSQGSTTQKNLSGSGFSLASDIPKEEYPRLPPVKLKSEDKPLINWQEKFERDGPSSKVISADNSYLIGSYLDVPVGQEINSSGGKRIAGGSWLSVSQGIAEDTSDLVSGFATVGDGLSESIDYPNEYWDSDEYDDDDDVGYMRQPIEDEAWFLAHEIDYPSDNEKGTGHGSGPDPQDRVPTKDEDDDQSFAEEDSYFSGEHLFQAKNVEPVTASDDPIGLSVTEMYGKTNESDLIAQYDGQLMDEEELNLMRAEPVWQGFVTQTNELIMIGDGRVLNECGRPHLDDVCMDDDQHGSVRSIGVGINSDAADFGSEIRESLVGGSSEGDLEYFHDHDIRVGGSRSSHHGSEKKNVDKQNRDKKKLNKYDSIKYVAGSDKNVHAQGK</sequence>
<feature type="region of interest" description="Disordered" evidence="1">
    <location>
        <begin position="624"/>
        <end position="654"/>
    </location>
</feature>
<dbReference type="Proteomes" id="UP001151529">
    <property type="component" value="Chromosome 12"/>
</dbReference>
<accession>A0A9Q0NMU5</accession>
<dbReference type="AlphaFoldDB" id="A0A9Q0NMU5"/>
<feature type="region of interest" description="Disordered" evidence="1">
    <location>
        <begin position="93"/>
        <end position="118"/>
    </location>
</feature>